<evidence type="ECO:0000256" key="1">
    <source>
        <dbReference type="SAM" id="Phobius"/>
    </source>
</evidence>
<dbReference type="PANTHER" id="PTHR19300:SF34">
    <property type="entry name" value="BETA-1,4-GALACTOSYLTRANSFERASE"/>
    <property type="match status" value="1"/>
</dbReference>
<sequence length="217" mass="24518">MPVRFVSCVRLRKSRMEQQRGLLLFLGVQMLLMGALLYQSHHRRSFTSFLRSLIQDKPEDGEELPFLVQVSSVGIPYQDVYSNLSQIHPLDISDEDLPNCPIISPYINGPLKVLIPENLTMEQVVEKNPLVELGGQYRPPDCWTEQHTAVVVPYCGQGQQLQQLLFHLHPFLQRQQLHYAVYVVNQVRRRCGGAGPGGQAGLSLTVESQGWSCHSLS</sequence>
<dbReference type="Pfam" id="PF13733">
    <property type="entry name" value="Glyco_transf_7N"/>
    <property type="match status" value="1"/>
</dbReference>
<evidence type="ECO:0000259" key="2">
    <source>
        <dbReference type="Pfam" id="PF13733"/>
    </source>
</evidence>
<keyword evidence="4" id="KW-1185">Reference proteome</keyword>
<dbReference type="GO" id="GO:0005794">
    <property type="term" value="C:Golgi apparatus"/>
    <property type="evidence" value="ECO:0007669"/>
    <property type="project" value="TreeGrafter"/>
</dbReference>
<dbReference type="Proteomes" id="UP000299084">
    <property type="component" value="Unassembled WGS sequence"/>
</dbReference>
<dbReference type="InterPro" id="IPR029044">
    <property type="entry name" value="Nucleotide-diphossugar_trans"/>
</dbReference>
<protein>
    <submittedName>
        <fullName evidence="3">Beta-1</fullName>
    </submittedName>
</protein>
<dbReference type="GO" id="GO:0005975">
    <property type="term" value="P:carbohydrate metabolic process"/>
    <property type="evidence" value="ECO:0007669"/>
    <property type="project" value="InterPro"/>
</dbReference>
<evidence type="ECO:0000313" key="3">
    <source>
        <dbReference type="EMBL" id="KAB1273759.1"/>
    </source>
</evidence>
<dbReference type="EMBL" id="JWIN03000009">
    <property type="protein sequence ID" value="KAB1273759.1"/>
    <property type="molecule type" value="Genomic_DNA"/>
</dbReference>
<dbReference type="SUPFAM" id="SSF53448">
    <property type="entry name" value="Nucleotide-diphospho-sugar transferases"/>
    <property type="match status" value="1"/>
</dbReference>
<dbReference type="GO" id="GO:0008378">
    <property type="term" value="F:galactosyltransferase activity"/>
    <property type="evidence" value="ECO:0007669"/>
    <property type="project" value="TreeGrafter"/>
</dbReference>
<keyword evidence="1" id="KW-0812">Transmembrane</keyword>
<keyword evidence="1" id="KW-1133">Transmembrane helix</keyword>
<dbReference type="Gene3D" id="3.90.550.10">
    <property type="entry name" value="Spore Coat Polysaccharide Biosynthesis Protein SpsA, Chain A"/>
    <property type="match status" value="1"/>
</dbReference>
<name>A0A5N4DRP5_CAMDR</name>
<reference evidence="3 4" key="1">
    <citation type="journal article" date="2019" name="Mol. Ecol. Resour.">
        <title>Improving Illumina assemblies with Hi-C and long reads: an example with the North African dromedary.</title>
        <authorList>
            <person name="Elbers J.P."/>
            <person name="Rogers M.F."/>
            <person name="Perelman P.L."/>
            <person name="Proskuryakova A.A."/>
            <person name="Serdyukova N.A."/>
            <person name="Johnson W.E."/>
            <person name="Horin P."/>
            <person name="Corander J."/>
            <person name="Murphy D."/>
            <person name="Burger P.A."/>
        </authorList>
    </citation>
    <scope>NUCLEOTIDE SEQUENCE [LARGE SCALE GENOMIC DNA]</scope>
    <source>
        <strain evidence="3">Drom800</strain>
        <tissue evidence="3">Blood</tissue>
    </source>
</reference>
<gene>
    <name evidence="3" type="ORF">Cadr_000012116</name>
</gene>
<proteinExistence type="predicted"/>
<feature type="domain" description="Galactosyltransferase N-terminal" evidence="2">
    <location>
        <begin position="100"/>
        <end position="213"/>
    </location>
</feature>
<accession>A0A5N4DRP5</accession>
<dbReference type="InterPro" id="IPR003859">
    <property type="entry name" value="Galactosyl_T"/>
</dbReference>
<dbReference type="AlphaFoldDB" id="A0A5N4DRP5"/>
<dbReference type="InterPro" id="IPR027995">
    <property type="entry name" value="Galactosyl_T_N"/>
</dbReference>
<keyword evidence="1" id="KW-0472">Membrane</keyword>
<evidence type="ECO:0000313" key="4">
    <source>
        <dbReference type="Proteomes" id="UP000299084"/>
    </source>
</evidence>
<dbReference type="PANTHER" id="PTHR19300">
    <property type="entry name" value="BETA-1,4-GALACTOSYLTRANSFERASE"/>
    <property type="match status" value="1"/>
</dbReference>
<organism evidence="3 4">
    <name type="scientific">Camelus dromedarius</name>
    <name type="common">Dromedary</name>
    <name type="synonym">Arabian camel</name>
    <dbReference type="NCBI Taxonomy" id="9838"/>
    <lineage>
        <taxon>Eukaryota</taxon>
        <taxon>Metazoa</taxon>
        <taxon>Chordata</taxon>
        <taxon>Craniata</taxon>
        <taxon>Vertebrata</taxon>
        <taxon>Euteleostomi</taxon>
        <taxon>Mammalia</taxon>
        <taxon>Eutheria</taxon>
        <taxon>Laurasiatheria</taxon>
        <taxon>Artiodactyla</taxon>
        <taxon>Tylopoda</taxon>
        <taxon>Camelidae</taxon>
        <taxon>Camelus</taxon>
    </lineage>
</organism>
<feature type="transmembrane region" description="Helical" evidence="1">
    <location>
        <begin position="21"/>
        <end position="38"/>
    </location>
</feature>
<comment type="caution">
    <text evidence="3">The sequence shown here is derived from an EMBL/GenBank/DDBJ whole genome shotgun (WGS) entry which is preliminary data.</text>
</comment>